<gene>
    <name evidence="1" type="ORF">PCAMFM013_S008g000094</name>
</gene>
<dbReference type="AlphaFoldDB" id="A0A0G4P8N2"/>
<organism evidence="1 2">
    <name type="scientific">Penicillium camemberti (strain FM 013)</name>
    <dbReference type="NCBI Taxonomy" id="1429867"/>
    <lineage>
        <taxon>Eukaryota</taxon>
        <taxon>Fungi</taxon>
        <taxon>Dikarya</taxon>
        <taxon>Ascomycota</taxon>
        <taxon>Pezizomycotina</taxon>
        <taxon>Eurotiomycetes</taxon>
        <taxon>Eurotiomycetidae</taxon>
        <taxon>Eurotiales</taxon>
        <taxon>Aspergillaceae</taxon>
        <taxon>Penicillium</taxon>
    </lineage>
</organism>
<dbReference type="STRING" id="1429867.A0A0G4P8N2"/>
<evidence type="ECO:0000313" key="2">
    <source>
        <dbReference type="Proteomes" id="UP000053732"/>
    </source>
</evidence>
<protein>
    <submittedName>
        <fullName evidence="1">Str. FM013</fullName>
    </submittedName>
</protein>
<evidence type="ECO:0000313" key="1">
    <source>
        <dbReference type="EMBL" id="CRL22665.1"/>
    </source>
</evidence>
<name>A0A0G4P8N2_PENC3</name>
<keyword evidence="2" id="KW-1185">Reference proteome</keyword>
<proteinExistence type="predicted"/>
<sequence>MSFGFSIGDIVLCSQITYRLFTAATIGRKNAPRDLRELEDVLFGLNCSLSQLQKASLVISSRNFNTLDHDATDVSQQLGFMVRSCLQTLGHLESATDKYRATVTTPSLVLHDEHKLKFLHSQQFTTQVKTQWRRIMWDLRGESLSQYRRKLESHLGAINLLLNTLIWSATNRIEQDGMRQGRRIEELLHQASRFNNALFYRIPKTSCAAPNSSFELSRGSSLSVSTILESVPSRPKPRLDQDSAGVYFKGSQQGHAGLSNGIRA</sequence>
<reference evidence="1 2" key="1">
    <citation type="journal article" date="2014" name="Nat. Commun.">
        <title>Multiple recent horizontal transfers of a large genomic region in cheese making fungi.</title>
        <authorList>
            <person name="Cheeseman K."/>
            <person name="Ropars J."/>
            <person name="Renault P."/>
            <person name="Dupont J."/>
            <person name="Gouzy J."/>
            <person name="Branca A."/>
            <person name="Abraham A.L."/>
            <person name="Ceppi M."/>
            <person name="Conseiller E."/>
            <person name="Debuchy R."/>
            <person name="Malagnac F."/>
            <person name="Goarin A."/>
            <person name="Silar P."/>
            <person name="Lacoste S."/>
            <person name="Sallet E."/>
            <person name="Bensimon A."/>
            <person name="Giraud T."/>
            <person name="Brygoo Y."/>
        </authorList>
    </citation>
    <scope>NUCLEOTIDE SEQUENCE [LARGE SCALE GENOMIC DNA]</scope>
    <source>
        <strain evidence="2">FM 013</strain>
    </source>
</reference>
<dbReference type="EMBL" id="HG793141">
    <property type="protein sequence ID" value="CRL22665.1"/>
    <property type="molecule type" value="Genomic_DNA"/>
</dbReference>
<accession>A0A0G4P8N2</accession>
<dbReference type="Proteomes" id="UP000053732">
    <property type="component" value="Unassembled WGS sequence"/>
</dbReference>